<accession>A0AA37QDN1</accession>
<dbReference type="InterPro" id="IPR021314">
    <property type="entry name" value="DUF2911"/>
</dbReference>
<dbReference type="Pfam" id="PF11138">
    <property type="entry name" value="DUF2911"/>
    <property type="match status" value="1"/>
</dbReference>
<dbReference type="EMBL" id="BRXS01000001">
    <property type="protein sequence ID" value="GLC23828.1"/>
    <property type="molecule type" value="Genomic_DNA"/>
</dbReference>
<dbReference type="AlphaFoldDB" id="A0AA37QDN1"/>
<protein>
    <submittedName>
        <fullName evidence="1">Uncharacterized protein</fullName>
    </submittedName>
</protein>
<organism evidence="1 2">
    <name type="scientific">Roseisolibacter agri</name>
    <dbReference type="NCBI Taxonomy" id="2014610"/>
    <lineage>
        <taxon>Bacteria</taxon>
        <taxon>Pseudomonadati</taxon>
        <taxon>Gemmatimonadota</taxon>
        <taxon>Gemmatimonadia</taxon>
        <taxon>Gemmatimonadales</taxon>
        <taxon>Gemmatimonadaceae</taxon>
        <taxon>Roseisolibacter</taxon>
    </lineage>
</organism>
<dbReference type="RefSeq" id="WP_284348272.1">
    <property type="nucleotide sequence ID" value="NZ_BRXS01000001.1"/>
</dbReference>
<sequence>MPRLAVATLALLACGPTGPVERYGFITRLGRDTVAVESVTRRGNDVTVDAIDRFPRVRRRHAEITLGDDGGIRRLVVEIHTPSEPARQRDRRVEAVVTRDSVHVTKRDDSTAIRRDFATGGATAMAHVPQSYALYELYFGAALRRAAAEGRTAGDTVQLRQFYIDREFDRFPLHHGVVRLLPGGRVEIMHDWLSGTGEATLDSAGRLLRYSGARTTYDVTVERLPTPPDIAPIAEWFAALEAQGGARQLSVRDTVRASIGNATFTVDYGRPLARGRVLLGNLIPYDRVWRTGANAATQLTTSAPITLAGLAVPAGTYTLWTIPRARGVELIVNRQTGQWGTGYGPAHDLGRAPMTSDTLATPVEQFTIAIDAIDARRGTLAMSWGPFRWTAPIEVR</sequence>
<gene>
    <name evidence="1" type="ORF">rosag_03410</name>
</gene>
<name>A0AA37QDN1_9BACT</name>
<reference evidence="1" key="1">
    <citation type="submission" date="2022-08" db="EMBL/GenBank/DDBJ databases">
        <title>Draft genome sequencing of Roseisolibacter agri AW1220.</title>
        <authorList>
            <person name="Tobiishi Y."/>
            <person name="Tonouchi A."/>
        </authorList>
    </citation>
    <scope>NUCLEOTIDE SEQUENCE</scope>
    <source>
        <strain evidence="1">AW1220</strain>
    </source>
</reference>
<comment type="caution">
    <text evidence="1">The sequence shown here is derived from an EMBL/GenBank/DDBJ whole genome shotgun (WGS) entry which is preliminary data.</text>
</comment>
<keyword evidence="2" id="KW-1185">Reference proteome</keyword>
<dbReference type="Proteomes" id="UP001161325">
    <property type="component" value="Unassembled WGS sequence"/>
</dbReference>
<evidence type="ECO:0000313" key="2">
    <source>
        <dbReference type="Proteomes" id="UP001161325"/>
    </source>
</evidence>
<proteinExistence type="predicted"/>
<evidence type="ECO:0000313" key="1">
    <source>
        <dbReference type="EMBL" id="GLC23828.1"/>
    </source>
</evidence>